<dbReference type="OrthoDB" id="418907at2759"/>
<dbReference type="AlphaFoldDB" id="A0A1Q9C532"/>
<feature type="compositionally biased region" description="Basic residues" evidence="1">
    <location>
        <begin position="1"/>
        <end position="13"/>
    </location>
</feature>
<evidence type="ECO:0000313" key="3">
    <source>
        <dbReference type="Proteomes" id="UP000186817"/>
    </source>
</evidence>
<dbReference type="EMBL" id="LSRX01001672">
    <property type="protein sequence ID" value="OLP78029.1"/>
    <property type="molecule type" value="Genomic_DNA"/>
</dbReference>
<accession>A0A1Q9C532</accession>
<evidence type="ECO:0000313" key="2">
    <source>
        <dbReference type="EMBL" id="OLP78029.1"/>
    </source>
</evidence>
<dbReference type="InterPro" id="IPR036770">
    <property type="entry name" value="Ankyrin_rpt-contain_sf"/>
</dbReference>
<gene>
    <name evidence="2" type="ORF">AK812_SmicGene41826</name>
</gene>
<evidence type="ECO:0000256" key="1">
    <source>
        <dbReference type="SAM" id="MobiDB-lite"/>
    </source>
</evidence>
<dbReference type="SUPFAM" id="SSF48403">
    <property type="entry name" value="Ankyrin repeat"/>
    <property type="match status" value="1"/>
</dbReference>
<keyword evidence="3" id="KW-1185">Reference proteome</keyword>
<comment type="caution">
    <text evidence="2">The sequence shown here is derived from an EMBL/GenBank/DDBJ whole genome shotgun (WGS) entry which is preliminary data.</text>
</comment>
<sequence length="241" mass="27320">MARAVPARKKAPRLKPGNFARRSRQKTSALHQLRICKLSGEVVAHTDTQRHQTLLSLLTSLEPTCGVSKHRIRLLQDGHVLQRDVNLQPSAPLDLQVVLLPYMQTNNEIARSFREALHDQDTVKLENLLWQPVDPNTTFSRYLPRPITALELALLNPGPHTKTMLSTLLEAKAAPDRPENQGLLCMALEREEEACVQLLLRHRADPNRSSNRITPIDIACQRCHEAMSFQYQEPRTAVMLL</sequence>
<proteinExistence type="predicted"/>
<organism evidence="2 3">
    <name type="scientific">Symbiodinium microadriaticum</name>
    <name type="common">Dinoflagellate</name>
    <name type="synonym">Zooxanthella microadriatica</name>
    <dbReference type="NCBI Taxonomy" id="2951"/>
    <lineage>
        <taxon>Eukaryota</taxon>
        <taxon>Sar</taxon>
        <taxon>Alveolata</taxon>
        <taxon>Dinophyceae</taxon>
        <taxon>Suessiales</taxon>
        <taxon>Symbiodiniaceae</taxon>
        <taxon>Symbiodinium</taxon>
    </lineage>
</organism>
<feature type="non-terminal residue" evidence="2">
    <location>
        <position position="241"/>
    </location>
</feature>
<protein>
    <recommendedName>
        <fullName evidence="4">Ubiquitin-like domain-containing protein</fullName>
    </recommendedName>
</protein>
<dbReference type="Gene3D" id="1.25.40.20">
    <property type="entry name" value="Ankyrin repeat-containing domain"/>
    <property type="match status" value="1"/>
</dbReference>
<reference evidence="2 3" key="1">
    <citation type="submission" date="2016-02" db="EMBL/GenBank/DDBJ databases">
        <title>Genome analysis of coral dinoflagellate symbionts highlights evolutionary adaptations to a symbiotic lifestyle.</title>
        <authorList>
            <person name="Aranda M."/>
            <person name="Li Y."/>
            <person name="Liew Y.J."/>
            <person name="Baumgarten S."/>
            <person name="Simakov O."/>
            <person name="Wilson M."/>
            <person name="Piel J."/>
            <person name="Ashoor H."/>
            <person name="Bougouffa S."/>
            <person name="Bajic V.B."/>
            <person name="Ryu T."/>
            <person name="Ravasi T."/>
            <person name="Bayer T."/>
            <person name="Micklem G."/>
            <person name="Kim H."/>
            <person name="Bhak J."/>
            <person name="Lajeunesse T.C."/>
            <person name="Voolstra C.R."/>
        </authorList>
    </citation>
    <scope>NUCLEOTIDE SEQUENCE [LARGE SCALE GENOMIC DNA]</scope>
    <source>
        <strain evidence="2 3">CCMP2467</strain>
    </source>
</reference>
<dbReference type="Proteomes" id="UP000186817">
    <property type="component" value="Unassembled WGS sequence"/>
</dbReference>
<feature type="region of interest" description="Disordered" evidence="1">
    <location>
        <begin position="1"/>
        <end position="26"/>
    </location>
</feature>
<name>A0A1Q9C532_SYMMI</name>
<evidence type="ECO:0008006" key="4">
    <source>
        <dbReference type="Google" id="ProtNLM"/>
    </source>
</evidence>